<name>A0A1Y5FD07_9BACT</name>
<accession>A0A1Y5FD07</accession>
<reference evidence="2" key="1">
    <citation type="journal article" date="2017" name="Proc. Natl. Acad. Sci. U.S.A.">
        <title>Simulation of Deepwater Horizon oil plume reveals substrate specialization within a complex community of hydrocarbon-degraders.</title>
        <authorList>
            <person name="Hu P."/>
            <person name="Dubinsky E.A."/>
            <person name="Probst A.J."/>
            <person name="Wang J."/>
            <person name="Sieber C.M.K."/>
            <person name="Tom L.M."/>
            <person name="Gardinali P."/>
            <person name="Banfield J.F."/>
            <person name="Atlas R.M."/>
            <person name="Andersen G.L."/>
        </authorList>
    </citation>
    <scope>NUCLEOTIDE SEQUENCE [LARGE SCALE GENOMIC DNA]</scope>
</reference>
<evidence type="ECO:0000313" key="1">
    <source>
        <dbReference type="EMBL" id="OUR96502.1"/>
    </source>
</evidence>
<proteinExistence type="predicted"/>
<protein>
    <recommendedName>
        <fullName evidence="3">Outer membrane protein beta-barrel domain-containing protein</fullName>
    </recommendedName>
</protein>
<comment type="caution">
    <text evidence="1">The sequence shown here is derived from an EMBL/GenBank/DDBJ whole genome shotgun (WGS) entry which is preliminary data.</text>
</comment>
<gene>
    <name evidence="1" type="ORF">A9Q84_09135</name>
</gene>
<evidence type="ECO:0000313" key="2">
    <source>
        <dbReference type="Proteomes" id="UP000196531"/>
    </source>
</evidence>
<dbReference type="EMBL" id="MAAO01000006">
    <property type="protein sequence ID" value="OUR96502.1"/>
    <property type="molecule type" value="Genomic_DNA"/>
</dbReference>
<organism evidence="1 2">
    <name type="scientific">Halobacteriovorax marinus</name>
    <dbReference type="NCBI Taxonomy" id="97084"/>
    <lineage>
        <taxon>Bacteria</taxon>
        <taxon>Pseudomonadati</taxon>
        <taxon>Bdellovibrionota</taxon>
        <taxon>Bacteriovoracia</taxon>
        <taxon>Bacteriovoracales</taxon>
        <taxon>Halobacteriovoraceae</taxon>
        <taxon>Halobacteriovorax</taxon>
    </lineage>
</organism>
<dbReference type="AlphaFoldDB" id="A0A1Y5FD07"/>
<dbReference type="Proteomes" id="UP000196531">
    <property type="component" value="Unassembled WGS sequence"/>
</dbReference>
<evidence type="ECO:0008006" key="3">
    <source>
        <dbReference type="Google" id="ProtNLM"/>
    </source>
</evidence>
<sequence>MLIKITFLFLLTINSYSTTLYGGGAYSLGITSAESDFWNGATGSGPLIIFGAKFEKLSMEFQYRKYTLNNLHTSALGAYNIDITDSIFALGIRYDLSEFVHYNMGLIKQSISVSYITSSSANLDSSAIAGDTVSFYVGGGFHGPLFLSGLEWLVDINYLHESISFGLFAFDFGIIYHFYSF</sequence>